<dbReference type="Pfam" id="PF00067">
    <property type="entry name" value="p450"/>
    <property type="match status" value="1"/>
</dbReference>
<dbReference type="InterPro" id="IPR017972">
    <property type="entry name" value="Cyt_P450_CS"/>
</dbReference>
<gene>
    <name evidence="10" type="ORF">AKAW2_80753A</name>
    <name evidence="11" type="ORF">RIB2604_02502040</name>
</gene>
<reference evidence="10" key="3">
    <citation type="submission" date="2021-01" db="EMBL/GenBank/DDBJ databases">
        <authorList>
            <consortium name="Aspergillus luchuensis mut. kawachii IFO 4304 genome sequencing consortium"/>
            <person name="Kazuki M."/>
            <person name="Futagami T."/>
        </authorList>
    </citation>
    <scope>NUCLEOTIDE SEQUENCE</scope>
    <source>
        <strain evidence="10">IFO 4308</strain>
    </source>
</reference>
<evidence type="ECO:0000256" key="2">
    <source>
        <dbReference type="ARBA" id="ARBA00010617"/>
    </source>
</evidence>
<reference evidence="10" key="4">
    <citation type="submission" date="2021-02" db="EMBL/GenBank/DDBJ databases">
        <title>Aspergillus luchuensis mut. kawachii IFO 4304 genome sequence.</title>
        <authorList>
            <person name="Mori K."/>
            <person name="Kadooka C."/>
            <person name="Goto M."/>
            <person name="Futagami T."/>
        </authorList>
    </citation>
    <scope>NUCLEOTIDE SEQUENCE</scope>
    <source>
        <strain evidence="10">IFO 4308</strain>
    </source>
</reference>
<dbReference type="InterPro" id="IPR036396">
    <property type="entry name" value="Cyt_P450_sf"/>
</dbReference>
<proteinExistence type="inferred from homology"/>
<dbReference type="GeneID" id="64966273"/>
<dbReference type="PANTHER" id="PTHR24305:SF172">
    <property type="entry name" value="P450, PUTATIVE (EUROFUNG)-RELATED"/>
    <property type="match status" value="1"/>
</dbReference>
<dbReference type="PRINTS" id="PR00463">
    <property type="entry name" value="EP450I"/>
</dbReference>
<keyword evidence="6 8" id="KW-0503">Monooxygenase</keyword>
<dbReference type="InterPro" id="IPR050121">
    <property type="entry name" value="Cytochrome_P450_monoxygenase"/>
</dbReference>
<keyword evidence="7 8" id="KW-0349">Heme</keyword>
<dbReference type="EMBL" id="BCWF01000024">
    <property type="protein sequence ID" value="GAT28129.1"/>
    <property type="molecule type" value="Genomic_DNA"/>
</dbReference>
<dbReference type="Proteomes" id="UP000661280">
    <property type="component" value="Chromosome 8"/>
</dbReference>
<dbReference type="Proteomes" id="UP000075230">
    <property type="component" value="Unassembled WGS sequence"/>
</dbReference>
<evidence type="ECO:0000256" key="8">
    <source>
        <dbReference type="RuleBase" id="RU000461"/>
    </source>
</evidence>
<feature type="transmembrane region" description="Helical" evidence="9">
    <location>
        <begin position="6"/>
        <end position="25"/>
    </location>
</feature>
<dbReference type="PANTHER" id="PTHR24305">
    <property type="entry name" value="CYTOCHROME P450"/>
    <property type="match status" value="1"/>
</dbReference>
<reference evidence="12" key="2">
    <citation type="submission" date="2016-02" db="EMBL/GenBank/DDBJ databases">
        <title>Genome sequencing of Aspergillus luchuensis NBRC 4314.</title>
        <authorList>
            <person name="Yamada O."/>
        </authorList>
    </citation>
    <scope>NUCLEOTIDE SEQUENCE [LARGE SCALE GENOMIC DNA]</scope>
    <source>
        <strain evidence="12">RIB 2604</strain>
    </source>
</reference>
<organism evidence="11 12">
    <name type="scientific">Aspergillus kawachii</name>
    <name type="common">White koji mold</name>
    <name type="synonym">Aspergillus awamori var. kawachi</name>
    <dbReference type="NCBI Taxonomy" id="1069201"/>
    <lineage>
        <taxon>Eukaryota</taxon>
        <taxon>Fungi</taxon>
        <taxon>Dikarya</taxon>
        <taxon>Ascomycota</taxon>
        <taxon>Pezizomycotina</taxon>
        <taxon>Eurotiomycetes</taxon>
        <taxon>Eurotiomycetidae</taxon>
        <taxon>Eurotiales</taxon>
        <taxon>Aspergillaceae</taxon>
        <taxon>Aspergillus</taxon>
        <taxon>Aspergillus subgen. Circumdati</taxon>
    </lineage>
</organism>
<comment type="similarity">
    <text evidence="2 8">Belongs to the cytochrome P450 family.</text>
</comment>
<dbReference type="OrthoDB" id="2789670at2759"/>
<accession>A0A146FS96</accession>
<evidence type="ECO:0000256" key="1">
    <source>
        <dbReference type="ARBA" id="ARBA00001971"/>
    </source>
</evidence>
<sequence length="518" mass="59129">MYTLELLTGAFILSLYLLKLIWDYFRDAKGLRRYPNYNLLCGISNLGWCLVTWRGGIRSKSLSEMHKKYPVIRIGPNSLSYGEPDALKDIYGHGTKCVKDVFYQTEADTHFNLGNVIDKQDHTRKRKMLSGAFAMKNVQQWEFRVAEKVMHFVEACDKHCTEPLSKTAQQPDPRDTTFDFRAWSNFFTIDAILDIALSEKLGLLRAGSDLVTAQTVDGVQYQVPFRECLHASKIAHTRIAYADKWYGFNSKYTTRILPSHRKLWKLSQGWGDFVNYQATKRMARTTQGEKLDDFFQYLMDDKDGNPRNLEWGEIASEVAVLLDAGSATTAIALNNVLFWLLRTPRCLTNLREEVDAVLDPDTAVAPYEKVKSLPYLRACLDESLRITPPFSYNLPRRTPPEGATILGTFVPGSTSVSMSSFVAHHDERIFADPEAFVPERWLGEESRQLQSSFVPFSSGARACIGRNLTYLEQSVMLATVVHRYDFALPHAQWEQDRVEVTNLLPGPLPLKVWRRELV</sequence>
<keyword evidence="4 8" id="KW-0560">Oxidoreductase</keyword>
<dbReference type="KEGG" id="aluc:AKAW2_80753A"/>
<dbReference type="PRINTS" id="PR00385">
    <property type="entry name" value="P450"/>
</dbReference>
<keyword evidence="9" id="KW-1133">Transmembrane helix</keyword>
<keyword evidence="13" id="KW-1185">Reference proteome</keyword>
<evidence type="ECO:0000256" key="5">
    <source>
        <dbReference type="ARBA" id="ARBA00023004"/>
    </source>
</evidence>
<dbReference type="InterPro" id="IPR002401">
    <property type="entry name" value="Cyt_P450_E_grp-I"/>
</dbReference>
<evidence type="ECO:0000313" key="13">
    <source>
        <dbReference type="Proteomes" id="UP000661280"/>
    </source>
</evidence>
<evidence type="ECO:0000313" key="12">
    <source>
        <dbReference type="Proteomes" id="UP000075230"/>
    </source>
</evidence>
<protein>
    <submittedName>
        <fullName evidence="11">Cytochrome P450 monooxygenase</fullName>
    </submittedName>
</protein>
<name>A0A146FS96_ASPKA</name>
<keyword evidence="5 7" id="KW-0408">Iron</keyword>
<feature type="binding site" description="axial binding residue" evidence="7">
    <location>
        <position position="463"/>
    </location>
    <ligand>
        <name>heme</name>
        <dbReference type="ChEBI" id="CHEBI:30413"/>
    </ligand>
    <ligandPart>
        <name>Fe</name>
        <dbReference type="ChEBI" id="CHEBI:18248"/>
    </ligandPart>
</feature>
<dbReference type="Gene3D" id="1.10.630.10">
    <property type="entry name" value="Cytochrome P450"/>
    <property type="match status" value="1"/>
</dbReference>
<dbReference type="InterPro" id="IPR001128">
    <property type="entry name" value="Cyt_P450"/>
</dbReference>
<evidence type="ECO:0000256" key="7">
    <source>
        <dbReference type="PIRSR" id="PIRSR602401-1"/>
    </source>
</evidence>
<dbReference type="EMBL" id="AP024432">
    <property type="protein sequence ID" value="BCS04952.1"/>
    <property type="molecule type" value="Genomic_DNA"/>
</dbReference>
<evidence type="ECO:0000256" key="4">
    <source>
        <dbReference type="ARBA" id="ARBA00023002"/>
    </source>
</evidence>
<evidence type="ECO:0000256" key="6">
    <source>
        <dbReference type="ARBA" id="ARBA00023033"/>
    </source>
</evidence>
<keyword evidence="9" id="KW-0812">Transmembrane</keyword>
<dbReference type="GO" id="GO:0016705">
    <property type="term" value="F:oxidoreductase activity, acting on paired donors, with incorporation or reduction of molecular oxygen"/>
    <property type="evidence" value="ECO:0007669"/>
    <property type="project" value="InterPro"/>
</dbReference>
<dbReference type="GO" id="GO:0020037">
    <property type="term" value="F:heme binding"/>
    <property type="evidence" value="ECO:0007669"/>
    <property type="project" value="InterPro"/>
</dbReference>
<evidence type="ECO:0000256" key="9">
    <source>
        <dbReference type="SAM" id="Phobius"/>
    </source>
</evidence>
<dbReference type="VEuPathDB" id="FungiDB:ASPFODRAFT_706999"/>
<evidence type="ECO:0000313" key="11">
    <source>
        <dbReference type="EMBL" id="GAT28129.1"/>
    </source>
</evidence>
<dbReference type="GO" id="GO:0004497">
    <property type="term" value="F:monooxygenase activity"/>
    <property type="evidence" value="ECO:0007669"/>
    <property type="project" value="UniProtKB-KW"/>
</dbReference>
<dbReference type="AlphaFoldDB" id="A0A146FS96"/>
<dbReference type="SUPFAM" id="SSF48264">
    <property type="entry name" value="Cytochrome P450"/>
    <property type="match status" value="1"/>
</dbReference>
<dbReference type="RefSeq" id="XP_041548714.1">
    <property type="nucleotide sequence ID" value="XM_041681808.1"/>
</dbReference>
<evidence type="ECO:0000256" key="3">
    <source>
        <dbReference type="ARBA" id="ARBA00022723"/>
    </source>
</evidence>
<keyword evidence="3 7" id="KW-0479">Metal-binding</keyword>
<reference evidence="11 12" key="1">
    <citation type="journal article" date="2016" name="DNA Res.">
        <title>Genome sequence of Aspergillus luchuensis NBRC 4314.</title>
        <authorList>
            <person name="Yamada O."/>
            <person name="Machida M."/>
            <person name="Hosoyama A."/>
            <person name="Goto M."/>
            <person name="Takahashi T."/>
            <person name="Futagami T."/>
            <person name="Yamagata Y."/>
            <person name="Takeuchi M."/>
            <person name="Kobayashi T."/>
            <person name="Koike H."/>
            <person name="Abe K."/>
            <person name="Asai K."/>
            <person name="Arita M."/>
            <person name="Fujita N."/>
            <person name="Fukuda K."/>
            <person name="Higa K."/>
            <person name="Horikawa H."/>
            <person name="Ishikawa T."/>
            <person name="Jinno K."/>
            <person name="Kato Y."/>
            <person name="Kirimura K."/>
            <person name="Mizutani O."/>
            <person name="Nakasone K."/>
            <person name="Sano M."/>
            <person name="Shiraishi Y."/>
            <person name="Tsukahara M."/>
            <person name="Gomi K."/>
        </authorList>
    </citation>
    <scope>NUCLEOTIDE SEQUENCE [LARGE SCALE GENOMIC DNA]</scope>
    <source>
        <strain evidence="11 12">RIB 2604</strain>
    </source>
</reference>
<dbReference type="PROSITE" id="PS00086">
    <property type="entry name" value="CYTOCHROME_P450"/>
    <property type="match status" value="1"/>
</dbReference>
<dbReference type="GO" id="GO:0005506">
    <property type="term" value="F:iron ion binding"/>
    <property type="evidence" value="ECO:0007669"/>
    <property type="project" value="InterPro"/>
</dbReference>
<comment type="cofactor">
    <cofactor evidence="1 7">
        <name>heme</name>
        <dbReference type="ChEBI" id="CHEBI:30413"/>
    </cofactor>
</comment>
<dbReference type="CDD" id="cd11061">
    <property type="entry name" value="CYP67-like"/>
    <property type="match status" value="1"/>
</dbReference>
<keyword evidence="9" id="KW-0472">Membrane</keyword>
<evidence type="ECO:0000313" key="10">
    <source>
        <dbReference type="EMBL" id="BCS04952.1"/>
    </source>
</evidence>
<feature type="transmembrane region" description="Helical" evidence="9">
    <location>
        <begin position="37"/>
        <end position="56"/>
    </location>
</feature>